<dbReference type="InterPro" id="IPR031161">
    <property type="entry name" value="Peptidase_M60_dom"/>
</dbReference>
<name>A0ABQ5RTU1_9CHLO</name>
<dbReference type="EMBL" id="BSDZ01000008">
    <property type="protein sequence ID" value="GLI60851.1"/>
    <property type="molecule type" value="Genomic_DNA"/>
</dbReference>
<dbReference type="InterPro" id="IPR042279">
    <property type="entry name" value="Pep_M60_3"/>
</dbReference>
<dbReference type="SMART" id="SM01276">
    <property type="entry name" value="M60-like"/>
    <property type="match status" value="1"/>
</dbReference>
<dbReference type="InterPro" id="IPR051244">
    <property type="entry name" value="TCAF"/>
</dbReference>
<dbReference type="Pfam" id="PF13402">
    <property type="entry name" value="Peptidase_M60"/>
    <property type="match status" value="1"/>
</dbReference>
<evidence type="ECO:0000313" key="2">
    <source>
        <dbReference type="EMBL" id="GLI60851.1"/>
    </source>
</evidence>
<dbReference type="Gene3D" id="1.10.390.30">
    <property type="entry name" value="Peptidase M60, enhancin-like domain 3"/>
    <property type="match status" value="1"/>
</dbReference>
<dbReference type="PANTHER" id="PTHR15730:SF5">
    <property type="entry name" value="SI:CH211-210B2.2-RELATED"/>
    <property type="match status" value="1"/>
</dbReference>
<protein>
    <recommendedName>
        <fullName evidence="1">Peptidase M60 domain-containing protein</fullName>
    </recommendedName>
</protein>
<dbReference type="Proteomes" id="UP001165090">
    <property type="component" value="Unassembled WGS sequence"/>
</dbReference>
<reference evidence="2 3" key="1">
    <citation type="journal article" date="2023" name="IScience">
        <title>Expanded male sex-determining region conserved during the evolution of homothallism in the green alga Volvox.</title>
        <authorList>
            <person name="Yamamoto K."/>
            <person name="Matsuzaki R."/>
            <person name="Mahakham W."/>
            <person name="Heman W."/>
            <person name="Sekimoto H."/>
            <person name="Kawachi M."/>
            <person name="Minakuchi Y."/>
            <person name="Toyoda A."/>
            <person name="Nozaki H."/>
        </authorList>
    </citation>
    <scope>NUCLEOTIDE SEQUENCE [LARGE SCALE GENOMIC DNA]</scope>
    <source>
        <strain evidence="2 3">NIES-4468</strain>
    </source>
</reference>
<comment type="caution">
    <text evidence="2">The sequence shown here is derived from an EMBL/GenBank/DDBJ whole genome shotgun (WGS) entry which is preliminary data.</text>
</comment>
<dbReference type="Gene3D" id="3.40.390.80">
    <property type="entry name" value="Peptidase M60, enhancin-like domain 2"/>
    <property type="match status" value="1"/>
</dbReference>
<dbReference type="InterPro" id="IPR035423">
    <property type="entry name" value="M60-like_N"/>
</dbReference>
<organism evidence="2 3">
    <name type="scientific">Volvox africanus</name>
    <dbReference type="NCBI Taxonomy" id="51714"/>
    <lineage>
        <taxon>Eukaryota</taxon>
        <taxon>Viridiplantae</taxon>
        <taxon>Chlorophyta</taxon>
        <taxon>core chlorophytes</taxon>
        <taxon>Chlorophyceae</taxon>
        <taxon>CS clade</taxon>
        <taxon>Chlamydomonadales</taxon>
        <taxon>Volvocaceae</taxon>
        <taxon>Volvox</taxon>
    </lineage>
</organism>
<dbReference type="PROSITE" id="PS51723">
    <property type="entry name" value="PEPTIDASE_M60"/>
    <property type="match status" value="1"/>
</dbReference>
<evidence type="ECO:0000313" key="3">
    <source>
        <dbReference type="Proteomes" id="UP001165090"/>
    </source>
</evidence>
<accession>A0ABQ5RTU1</accession>
<evidence type="ECO:0000259" key="1">
    <source>
        <dbReference type="PROSITE" id="PS51723"/>
    </source>
</evidence>
<proteinExistence type="predicted"/>
<dbReference type="PANTHER" id="PTHR15730">
    <property type="entry name" value="EXPERIMENTAL AUTOIMMUNE PROSTATITIS ANTIGEN 2-RELATED"/>
    <property type="match status" value="1"/>
</dbReference>
<sequence length="793" mass="86388">MIYNARRMIIRARSTWLESTFIIQAFLLTMAAAQQIPIQTSVLSNLSAALPILQNGISGPYPRVAYSSPVIIWSNTGFPVALGDDGSNPLPVVAAVVLPSTSKVVTFGHESIPGSCCSTNDNWDKLTVNAVRWMAGSKKAITIASPGSSSWWSSSGIAGVQKALTGISVTVKAVDLDTFASTAWKTVDIYWIDTYTSYTSSQVAGLLKFANQTGKGLLVGGHAWYWSYSHPNANIFTDLTINKVLWPLGLAVTTGSQAGFQAAPNTLPSSWIYYNTYLVASILSAVKAGRTTFTNAALYPTANSALNYLVNFLPPSTSSSASGLNQLWSLLSSARPSSGTVVSSSNPLDPKNSYPGKVLDVALEVWAIKRGDLASMKSSASASAYPGAIPANAAKLSVDITINGTYNPPPYPFGYASWDSPVWRSTGLYAPPGQVISVIFGTPNAVGKMLKVQIGAHTDDLSGKPTWARVPSIVSSFDLNAFITSACNPFGGLVFLLVPPGSNLGNVKVTITNVVRAPYFQYNKTLLSDWSTTIRNYPAPWAELDSGKIILMIPSSVIRNLANPVPLMEHWNIVLDNMAYLANMPTERARAERFLVDVDISNGWMHSGYPIMAYDLPGVHQELTNVTILKTTGSWGPYHELGHNHQWLDMQFSGTTESFNNLWTVYALEKTGTLQNTENWNMVSPSGRASLRADYFAAGANWNRDWNVWVALDTYLQLKDGFTWEFYRKMYATYQQMQLPLADDNVQTWIQTSSKVAGFNLVPFYQKWGFPVTSKTANIVGLLPAWKNNPLGI</sequence>
<dbReference type="Pfam" id="PF17291">
    <property type="entry name" value="M60-like_N"/>
    <property type="match status" value="1"/>
</dbReference>
<keyword evidence="3" id="KW-1185">Reference proteome</keyword>
<gene>
    <name evidence="2" type="ORF">VaNZ11_003064</name>
</gene>
<feature type="domain" description="Peptidase M60" evidence="1">
    <location>
        <begin position="421"/>
        <end position="723"/>
    </location>
</feature>